<dbReference type="GO" id="GO:0005739">
    <property type="term" value="C:mitochondrion"/>
    <property type="evidence" value="ECO:0007669"/>
    <property type="project" value="TreeGrafter"/>
</dbReference>
<evidence type="ECO:0000256" key="7">
    <source>
        <dbReference type="ARBA" id="ARBA00052591"/>
    </source>
</evidence>
<comment type="caution">
    <text evidence="12">The sequence shown here is derived from an EMBL/GenBank/DDBJ whole genome shotgun (WGS) entry which is preliminary data.</text>
</comment>
<feature type="active site" description="Proton acceptor" evidence="8">
    <location>
        <position position="243"/>
    </location>
</feature>
<evidence type="ECO:0000256" key="9">
    <source>
        <dbReference type="PIRSR" id="PIRSR000106-2"/>
    </source>
</evidence>
<dbReference type="GO" id="GO:0046872">
    <property type="term" value="F:metal ion binding"/>
    <property type="evidence" value="ECO:0007669"/>
    <property type="project" value="UniProtKB-KW"/>
</dbReference>
<evidence type="ECO:0000256" key="1">
    <source>
        <dbReference type="ARBA" id="ARBA00001936"/>
    </source>
</evidence>
<reference evidence="12 13" key="1">
    <citation type="journal article" date="2016" name="Sci. Rep.">
        <title>Draft genome sequencing and secretome analysis of fungal phytopathogen Ascochyta rabiei provides insight into the necrotrophic effector repertoire.</title>
        <authorList>
            <person name="Verma S."/>
            <person name="Gazara R.K."/>
            <person name="Nizam S."/>
            <person name="Parween S."/>
            <person name="Chattopadhyay D."/>
            <person name="Verma P.K."/>
        </authorList>
    </citation>
    <scope>NUCLEOTIDE SEQUENCE [LARGE SCALE GENOMIC DNA]</scope>
    <source>
        <strain evidence="12 13">ArDII</strain>
    </source>
</reference>
<dbReference type="InterPro" id="IPR012301">
    <property type="entry name" value="Malic_N_dom"/>
</dbReference>
<dbReference type="Pfam" id="PF03949">
    <property type="entry name" value="Malic_M"/>
    <property type="match status" value="1"/>
</dbReference>
<comment type="cofactor">
    <cofactor evidence="10">
        <name>Mg(2+)</name>
        <dbReference type="ChEBI" id="CHEBI:18420"/>
    </cofactor>
    <cofactor evidence="10">
        <name>Mn(2+)</name>
        <dbReference type="ChEBI" id="CHEBI:29035"/>
    </cofactor>
    <text evidence="10">Divalent metal cations. Prefers magnesium or manganese.</text>
</comment>
<comment type="cofactor">
    <cofactor evidence="1">
        <name>Mn(2+)</name>
        <dbReference type="ChEBI" id="CHEBI:29035"/>
    </cofactor>
</comment>
<dbReference type="InterPro" id="IPR012302">
    <property type="entry name" value="Malic_NAD-bd"/>
</dbReference>
<dbReference type="PANTHER" id="PTHR23406:SF34">
    <property type="entry name" value="NAD-DEPENDENT MALIC ENZYME, MITOCHONDRIAL"/>
    <property type="match status" value="1"/>
</dbReference>
<dbReference type="PROSITE" id="PS00331">
    <property type="entry name" value="MALIC_ENZYMES"/>
    <property type="match status" value="1"/>
</dbReference>
<dbReference type="PRINTS" id="PR00072">
    <property type="entry name" value="MALOXRDTASE"/>
</dbReference>
<dbReference type="CDD" id="cd05312">
    <property type="entry name" value="NAD_bind_1_malic_enz"/>
    <property type="match status" value="1"/>
</dbReference>
<dbReference type="Gene3D" id="3.40.50.720">
    <property type="entry name" value="NAD(P)-binding Rossmann-like Domain"/>
    <property type="match status" value="1"/>
</dbReference>
<organism evidence="12 13">
    <name type="scientific">Didymella rabiei</name>
    <name type="common">Chickpea ascochyta blight fungus</name>
    <name type="synonym">Mycosphaerella rabiei</name>
    <dbReference type="NCBI Taxonomy" id="5454"/>
    <lineage>
        <taxon>Eukaryota</taxon>
        <taxon>Fungi</taxon>
        <taxon>Dikarya</taxon>
        <taxon>Ascomycota</taxon>
        <taxon>Pezizomycotina</taxon>
        <taxon>Dothideomycetes</taxon>
        <taxon>Pleosporomycetidae</taxon>
        <taxon>Pleosporales</taxon>
        <taxon>Pleosporineae</taxon>
        <taxon>Didymellaceae</taxon>
        <taxon>Ascochyta</taxon>
    </lineage>
</organism>
<proteinExistence type="inferred from homology"/>
<dbReference type="Gene3D" id="3.40.50.10380">
    <property type="entry name" value="Malic enzyme, N-terminal domain"/>
    <property type="match status" value="1"/>
</dbReference>
<dbReference type="SMART" id="SM01274">
    <property type="entry name" value="malic"/>
    <property type="match status" value="1"/>
</dbReference>
<dbReference type="SMART" id="SM00919">
    <property type="entry name" value="Malic_M"/>
    <property type="match status" value="1"/>
</dbReference>
<feature type="binding site" evidence="10">
    <location>
        <position position="315"/>
    </location>
    <ligand>
        <name>a divalent metal cation</name>
        <dbReference type="ChEBI" id="CHEBI:60240"/>
    </ligand>
</feature>
<feature type="binding site" evidence="10">
    <location>
        <position position="314"/>
    </location>
    <ligand>
        <name>a divalent metal cation</name>
        <dbReference type="ChEBI" id="CHEBI:60240"/>
    </ligand>
</feature>
<dbReference type="InterPro" id="IPR001891">
    <property type="entry name" value="Malic_OxRdtase"/>
</dbReference>
<dbReference type="GO" id="GO:0006108">
    <property type="term" value="P:malate metabolic process"/>
    <property type="evidence" value="ECO:0007669"/>
    <property type="project" value="TreeGrafter"/>
</dbReference>
<evidence type="ECO:0000313" key="12">
    <source>
        <dbReference type="EMBL" id="KZM24062.1"/>
    </source>
</evidence>
<dbReference type="Pfam" id="PF00390">
    <property type="entry name" value="malic"/>
    <property type="match status" value="1"/>
</dbReference>
<dbReference type="NCBIfam" id="NF010052">
    <property type="entry name" value="PRK13529.1"/>
    <property type="match status" value="1"/>
</dbReference>
<dbReference type="SUPFAM" id="SSF51735">
    <property type="entry name" value="NAD(P)-binding Rossmann-fold domains"/>
    <property type="match status" value="1"/>
</dbReference>
<evidence type="ECO:0000313" key="13">
    <source>
        <dbReference type="Proteomes" id="UP000076837"/>
    </source>
</evidence>
<dbReference type="AlphaFoldDB" id="A0A163F0M5"/>
<dbReference type="GO" id="GO:0005829">
    <property type="term" value="C:cytosol"/>
    <property type="evidence" value="ECO:0007669"/>
    <property type="project" value="TreeGrafter"/>
</dbReference>
<dbReference type="EMBL" id="JYNV01000178">
    <property type="protein sequence ID" value="KZM24062.1"/>
    <property type="molecule type" value="Genomic_DNA"/>
</dbReference>
<comment type="catalytic activity">
    <reaction evidence="6">
        <text>oxaloacetate + H(+) = pyruvate + CO2</text>
        <dbReference type="Rhea" id="RHEA:15641"/>
        <dbReference type="ChEBI" id="CHEBI:15361"/>
        <dbReference type="ChEBI" id="CHEBI:15378"/>
        <dbReference type="ChEBI" id="CHEBI:16452"/>
        <dbReference type="ChEBI" id="CHEBI:16526"/>
        <dbReference type="EC" id="1.1.1.38"/>
    </reaction>
</comment>
<evidence type="ECO:0000256" key="11">
    <source>
        <dbReference type="RuleBase" id="RU003426"/>
    </source>
</evidence>
<feature type="active site" description="Proton donor" evidence="8">
    <location>
        <position position="171"/>
    </location>
</feature>
<evidence type="ECO:0000256" key="5">
    <source>
        <dbReference type="ARBA" id="ARBA00023027"/>
    </source>
</evidence>
<evidence type="ECO:0000256" key="6">
    <source>
        <dbReference type="ARBA" id="ARBA00050168"/>
    </source>
</evidence>
<feature type="binding site" evidence="9">
    <location>
        <position position="528"/>
    </location>
    <ligand>
        <name>(S)-malate</name>
        <dbReference type="ChEBI" id="CHEBI:15589"/>
    </ligand>
</feature>
<sequence length="636" mass="71051">MPHGELLTQSHRMISDTERLNKEQLPFRYLDEVSSVFNQQYSTTLTFLTANRDFHEMTNEHEFSHVPLSTSGPQEVAYKGMALLETPHFNKGTGFTDRERDVFGLHGLLPSAVQTLDEQVKRAYGQFQSRSDDLAKNSFMTSLKEQNEVLYYRINIQIIQDHLKEMFPIIYTPTEGEAISQYSRLFRRPEGCFLDIANQDRVEESLSQYADPADIDVIVVSDGEQILGIGDQGVGAILISIAKLAIYTACAGIHPTRTLPVVLDCGTNNEKLLEDDLYLGLHRKRASGKEYDQFVDRFIAAAKKSYPNAYIHFEDFGLSNARRILDKYTSKIACFNDDVQGTGSVTLASIMAALKINKVSWEEARIVCFGAGTAGTGIADQIRDAISLETGKSIEKAREQIWCIDKPGLLLKSMKDELTTAQHDYARNDDDWKGENHKSFLEVIKKVKPHVLIGTSTKPGAFTKEICQEMAKHVERPIIFPLSNPTRLHEAKPADIFEWTQGKALVATGSPFAPVEYNGKKYDVAECNNSVCFPGIGLGVILSGARLLPPPLLVAATKAIAEEAPILKDPTKGLCPDIEQARHVSVKIAAAVIKAAIKHNLNQVKGIPEDDQKLEKWIVEQMWSPEYRDLEPVERK</sequence>
<dbReference type="PIRSF" id="PIRSF000106">
    <property type="entry name" value="ME"/>
    <property type="match status" value="1"/>
</dbReference>
<keyword evidence="13" id="KW-1185">Reference proteome</keyword>
<comment type="similarity">
    <text evidence="2 11">Belongs to the malic enzymes family.</text>
</comment>
<name>A0A163F0M5_DIDRA</name>
<evidence type="ECO:0000256" key="4">
    <source>
        <dbReference type="ARBA" id="ARBA00023002"/>
    </source>
</evidence>
<protein>
    <recommendedName>
        <fullName evidence="11">Malic enzyme</fullName>
    </recommendedName>
</protein>
<evidence type="ECO:0000256" key="3">
    <source>
        <dbReference type="ARBA" id="ARBA00022723"/>
    </source>
</evidence>
<comment type="catalytic activity">
    <reaction evidence="7">
        <text>(S)-malate + NAD(+) = pyruvate + CO2 + NADH</text>
        <dbReference type="Rhea" id="RHEA:12653"/>
        <dbReference type="ChEBI" id="CHEBI:15361"/>
        <dbReference type="ChEBI" id="CHEBI:15589"/>
        <dbReference type="ChEBI" id="CHEBI:16526"/>
        <dbReference type="ChEBI" id="CHEBI:57540"/>
        <dbReference type="ChEBI" id="CHEBI:57945"/>
        <dbReference type="EC" id="1.1.1.38"/>
    </reaction>
</comment>
<dbReference type="FunFam" id="3.40.50.10380:FF:000001">
    <property type="entry name" value="NAD-dependent malic enzyme"/>
    <property type="match status" value="1"/>
</dbReference>
<dbReference type="GO" id="GO:0004471">
    <property type="term" value="F:malate dehydrogenase (decarboxylating) (NAD+) activity"/>
    <property type="evidence" value="ECO:0007669"/>
    <property type="project" value="TreeGrafter"/>
</dbReference>
<keyword evidence="4 11" id="KW-0560">Oxidoreductase</keyword>
<dbReference type="FunFam" id="3.40.50.720:FF:000055">
    <property type="entry name" value="NAD-dependent malic enzyme"/>
    <property type="match status" value="1"/>
</dbReference>
<dbReference type="InterPro" id="IPR046346">
    <property type="entry name" value="Aminoacid_DH-like_N_sf"/>
</dbReference>
<dbReference type="Proteomes" id="UP000076837">
    <property type="component" value="Unassembled WGS sequence"/>
</dbReference>
<keyword evidence="5" id="KW-0520">NAD</keyword>
<dbReference type="InterPro" id="IPR036291">
    <property type="entry name" value="NAD(P)-bd_dom_sf"/>
</dbReference>
<accession>A0A163F0M5</accession>
<feature type="binding site" evidence="9">
    <location>
        <position position="484"/>
    </location>
    <ligand>
        <name>(S)-malate</name>
        <dbReference type="ChEBI" id="CHEBI:15589"/>
    </ligand>
</feature>
<dbReference type="InterPro" id="IPR015884">
    <property type="entry name" value="Malic_enzyme_CS"/>
</dbReference>
<evidence type="ECO:0000256" key="10">
    <source>
        <dbReference type="PIRSR" id="PIRSR000106-3"/>
    </source>
</evidence>
<feature type="binding site" evidence="10">
    <location>
        <position position="338"/>
    </location>
    <ligand>
        <name>a divalent metal cation</name>
        <dbReference type="ChEBI" id="CHEBI:60240"/>
    </ligand>
</feature>
<evidence type="ECO:0000256" key="2">
    <source>
        <dbReference type="ARBA" id="ARBA00008785"/>
    </source>
</evidence>
<dbReference type="SUPFAM" id="SSF53223">
    <property type="entry name" value="Aminoacid dehydrogenase-like, N-terminal domain"/>
    <property type="match status" value="1"/>
</dbReference>
<dbReference type="GO" id="GO:0051287">
    <property type="term" value="F:NAD binding"/>
    <property type="evidence" value="ECO:0007669"/>
    <property type="project" value="InterPro"/>
</dbReference>
<dbReference type="OrthoDB" id="5365701at2759"/>
<keyword evidence="3 10" id="KW-0479">Metal-binding</keyword>
<dbReference type="PANTHER" id="PTHR23406">
    <property type="entry name" value="MALIC ENZYME-RELATED"/>
    <property type="match status" value="1"/>
</dbReference>
<dbReference type="STRING" id="5454.A0A163F0M5"/>
<evidence type="ECO:0000256" key="8">
    <source>
        <dbReference type="PIRSR" id="PIRSR000106-1"/>
    </source>
</evidence>
<dbReference type="InterPro" id="IPR037062">
    <property type="entry name" value="Malic_N_dom_sf"/>
</dbReference>
<gene>
    <name evidence="12" type="ORF">ST47_g4823</name>
</gene>